<reference evidence="2 3" key="1">
    <citation type="submission" date="2018-11" db="EMBL/GenBank/DDBJ databases">
        <authorList>
            <consortium name="Pathogen Informatics"/>
        </authorList>
    </citation>
    <scope>NUCLEOTIDE SEQUENCE [LARGE SCALE GENOMIC DNA]</scope>
    <source>
        <strain evidence="2 3">Egypt</strain>
    </source>
</reference>
<dbReference type="AlphaFoldDB" id="A0A3P8HJ76"/>
<name>A0A3P8HJ76_9TREM</name>
<accession>A0A3P8HJ76</accession>
<gene>
    <name evidence="2" type="ORF">ECPE_LOCUS17126</name>
</gene>
<evidence type="ECO:0000256" key="1">
    <source>
        <dbReference type="SAM" id="MobiDB-lite"/>
    </source>
</evidence>
<proteinExistence type="predicted"/>
<keyword evidence="3" id="KW-1185">Reference proteome</keyword>
<dbReference type="EMBL" id="UZAN01067615">
    <property type="protein sequence ID" value="VDP94411.1"/>
    <property type="molecule type" value="Genomic_DNA"/>
</dbReference>
<evidence type="ECO:0000313" key="3">
    <source>
        <dbReference type="Proteomes" id="UP000272942"/>
    </source>
</evidence>
<evidence type="ECO:0000313" key="2">
    <source>
        <dbReference type="EMBL" id="VDP94411.1"/>
    </source>
</evidence>
<protein>
    <submittedName>
        <fullName evidence="2">Uncharacterized protein</fullName>
    </submittedName>
</protein>
<organism evidence="2 3">
    <name type="scientific">Echinostoma caproni</name>
    <dbReference type="NCBI Taxonomy" id="27848"/>
    <lineage>
        <taxon>Eukaryota</taxon>
        <taxon>Metazoa</taxon>
        <taxon>Spiralia</taxon>
        <taxon>Lophotrochozoa</taxon>
        <taxon>Platyhelminthes</taxon>
        <taxon>Trematoda</taxon>
        <taxon>Digenea</taxon>
        <taxon>Plagiorchiida</taxon>
        <taxon>Echinostomata</taxon>
        <taxon>Echinostomatoidea</taxon>
        <taxon>Echinostomatidae</taxon>
        <taxon>Echinostoma</taxon>
    </lineage>
</organism>
<sequence length="205" mass="23523">MMLSILESSLDEERNELVAAAAIRSLASLVTLMTDCDKLSQIIQRLTQFLLRGHPLDQHTVIPELVQVRHTNQLTRSAEKRIDTVRPTFTTTVDWFLPAVAQWCLELDSLHTSLIDPWLDHVDNYLLNSRKPETDTPHEMTTRCLGILEHLVPFLHAWLMVTMVEPRGDNSAEKTLWLTAQHWSEKQRNSESVEDTSSFDERVPG</sequence>
<dbReference type="OrthoDB" id="1695393at2759"/>
<dbReference type="Proteomes" id="UP000272942">
    <property type="component" value="Unassembled WGS sequence"/>
</dbReference>
<feature type="region of interest" description="Disordered" evidence="1">
    <location>
        <begin position="183"/>
        <end position="205"/>
    </location>
</feature>